<gene>
    <name evidence="1" type="ORF">QAD02_017246</name>
</gene>
<keyword evidence="2" id="KW-1185">Reference proteome</keyword>
<dbReference type="Proteomes" id="UP001239111">
    <property type="component" value="Chromosome 2"/>
</dbReference>
<evidence type="ECO:0000313" key="1">
    <source>
        <dbReference type="EMBL" id="KAJ8681459.1"/>
    </source>
</evidence>
<organism evidence="1 2">
    <name type="scientific">Eretmocerus hayati</name>
    <dbReference type="NCBI Taxonomy" id="131215"/>
    <lineage>
        <taxon>Eukaryota</taxon>
        <taxon>Metazoa</taxon>
        <taxon>Ecdysozoa</taxon>
        <taxon>Arthropoda</taxon>
        <taxon>Hexapoda</taxon>
        <taxon>Insecta</taxon>
        <taxon>Pterygota</taxon>
        <taxon>Neoptera</taxon>
        <taxon>Endopterygota</taxon>
        <taxon>Hymenoptera</taxon>
        <taxon>Apocrita</taxon>
        <taxon>Proctotrupomorpha</taxon>
        <taxon>Chalcidoidea</taxon>
        <taxon>Aphelinidae</taxon>
        <taxon>Aphelininae</taxon>
        <taxon>Eretmocerus</taxon>
    </lineage>
</organism>
<comment type="caution">
    <text evidence="1">The sequence shown here is derived from an EMBL/GenBank/DDBJ whole genome shotgun (WGS) entry which is preliminary data.</text>
</comment>
<reference evidence="1" key="1">
    <citation type="submission" date="2023-04" db="EMBL/GenBank/DDBJ databases">
        <title>A chromosome-level genome assembly of the parasitoid wasp Eretmocerus hayati.</title>
        <authorList>
            <person name="Zhong Y."/>
            <person name="Liu S."/>
            <person name="Liu Y."/>
        </authorList>
    </citation>
    <scope>NUCLEOTIDE SEQUENCE</scope>
    <source>
        <strain evidence="1">ZJU_SS_LIU_2023</strain>
    </source>
</reference>
<name>A0ACC2PCV6_9HYME</name>
<evidence type="ECO:0000313" key="2">
    <source>
        <dbReference type="Proteomes" id="UP001239111"/>
    </source>
</evidence>
<proteinExistence type="predicted"/>
<dbReference type="EMBL" id="CM056742">
    <property type="protein sequence ID" value="KAJ8681459.1"/>
    <property type="molecule type" value="Genomic_DNA"/>
</dbReference>
<accession>A0ACC2PCV6</accession>
<sequence length="199" mass="23329">MRKPLECGSYWNADRTHGAAQPFDVGIRMQLYGVAWPLEIGMRMQLYRAAQPLEIGMRMQLYRVTQLLEIGMRIQLYRVARLFDIGMRKQLQPERDHPAFGMRMRLMTRPIRLMFRPQLWNVKYPVRCAATQECEVFPDQEWGASDSPATRSYIRRATEWLSLTCVLKFLSASLCIELLLTYAYFNLHIGLPRYARSSS</sequence>
<protein>
    <submittedName>
        <fullName evidence="1">Uncharacterized protein</fullName>
    </submittedName>
</protein>